<dbReference type="Proteomes" id="UP000663860">
    <property type="component" value="Unassembled WGS sequence"/>
</dbReference>
<name>A0A814JRY0_9BILA</name>
<evidence type="ECO:0000256" key="1">
    <source>
        <dbReference type="SAM" id="MobiDB-lite"/>
    </source>
</evidence>
<evidence type="ECO:0000313" key="6">
    <source>
        <dbReference type="Proteomes" id="UP000663845"/>
    </source>
</evidence>
<dbReference type="AlphaFoldDB" id="A0A814JRY0"/>
<evidence type="ECO:0000313" key="5">
    <source>
        <dbReference type="EMBL" id="CAF3826535.1"/>
    </source>
</evidence>
<evidence type="ECO:0000313" key="2">
    <source>
        <dbReference type="EMBL" id="CAF0988349.1"/>
    </source>
</evidence>
<organism evidence="3 6">
    <name type="scientific">Adineta steineri</name>
    <dbReference type="NCBI Taxonomy" id="433720"/>
    <lineage>
        <taxon>Eukaryota</taxon>
        <taxon>Metazoa</taxon>
        <taxon>Spiralia</taxon>
        <taxon>Gnathifera</taxon>
        <taxon>Rotifera</taxon>
        <taxon>Eurotatoria</taxon>
        <taxon>Bdelloidea</taxon>
        <taxon>Adinetida</taxon>
        <taxon>Adinetidae</taxon>
        <taxon>Adineta</taxon>
    </lineage>
</organism>
<comment type="caution">
    <text evidence="3">The sequence shown here is derived from an EMBL/GenBank/DDBJ whole genome shotgun (WGS) entry which is preliminary data.</text>
</comment>
<dbReference type="Proteomes" id="UP000663844">
    <property type="component" value="Unassembled WGS sequence"/>
</dbReference>
<dbReference type="InterPro" id="IPR003923">
    <property type="entry name" value="TAF10"/>
</dbReference>
<dbReference type="Proteomes" id="UP000663845">
    <property type="component" value="Unassembled WGS sequence"/>
</dbReference>
<dbReference type="EMBL" id="CAJOAZ010000575">
    <property type="protein sequence ID" value="CAF3677224.1"/>
    <property type="molecule type" value="Genomic_DNA"/>
</dbReference>
<sequence length="132" mass="14869">MASRTVNTPANDEEDLANVEDIEQLCSQISKYEPCFRLSLIQYHLRRLGIACNDERFIKLLSLSFETMVRSIISDCAAVNKDNNTSSKTLTSELLTQTLLNTTTTSTDNNNQTITNSQQNNDNTLDLNDLFD</sequence>
<dbReference type="EMBL" id="CAJNOG010000176">
    <property type="protein sequence ID" value="CAF1042200.1"/>
    <property type="molecule type" value="Genomic_DNA"/>
</dbReference>
<dbReference type="Pfam" id="PF03540">
    <property type="entry name" value="TAF10"/>
    <property type="match status" value="1"/>
</dbReference>
<evidence type="ECO:0000313" key="3">
    <source>
        <dbReference type="EMBL" id="CAF1042200.1"/>
    </source>
</evidence>
<protein>
    <submittedName>
        <fullName evidence="3">Uncharacterized protein</fullName>
    </submittedName>
</protein>
<feature type="region of interest" description="Disordered" evidence="1">
    <location>
        <begin position="103"/>
        <end position="132"/>
    </location>
</feature>
<dbReference type="EMBL" id="CAJNOE010000155">
    <property type="protein sequence ID" value="CAF0988349.1"/>
    <property type="molecule type" value="Genomic_DNA"/>
</dbReference>
<accession>A0A814JRY0</accession>
<dbReference type="Proteomes" id="UP000663868">
    <property type="component" value="Unassembled WGS sequence"/>
</dbReference>
<evidence type="ECO:0000313" key="4">
    <source>
        <dbReference type="EMBL" id="CAF3677224.1"/>
    </source>
</evidence>
<dbReference type="EMBL" id="CAJOBB010001218">
    <property type="protein sequence ID" value="CAF3826535.1"/>
    <property type="molecule type" value="Genomic_DNA"/>
</dbReference>
<gene>
    <name evidence="2" type="ORF">IZO911_LOCUS16963</name>
    <name evidence="3" type="ORF">JYZ213_LOCUS18202</name>
    <name evidence="5" type="ORF">KXQ929_LOCUS18581</name>
    <name evidence="4" type="ORF">OXD698_LOCUS10663</name>
</gene>
<dbReference type="GO" id="GO:0006352">
    <property type="term" value="P:DNA-templated transcription initiation"/>
    <property type="evidence" value="ECO:0007669"/>
    <property type="project" value="InterPro"/>
</dbReference>
<reference evidence="3" key="1">
    <citation type="submission" date="2021-02" db="EMBL/GenBank/DDBJ databases">
        <authorList>
            <person name="Nowell W R."/>
        </authorList>
    </citation>
    <scope>NUCLEOTIDE SEQUENCE</scope>
</reference>
<proteinExistence type="predicted"/>
<dbReference type="GO" id="GO:0005634">
    <property type="term" value="C:nucleus"/>
    <property type="evidence" value="ECO:0007669"/>
    <property type="project" value="InterPro"/>
</dbReference>